<evidence type="ECO:0000256" key="2">
    <source>
        <dbReference type="SAM" id="Phobius"/>
    </source>
</evidence>
<keyword evidence="4" id="KW-1185">Reference proteome</keyword>
<dbReference type="RefSeq" id="WP_279932903.1">
    <property type="nucleotide sequence ID" value="NZ_JARWBG010000075.1"/>
</dbReference>
<evidence type="ECO:0000313" key="3">
    <source>
        <dbReference type="EMBL" id="MDH2393620.1"/>
    </source>
</evidence>
<keyword evidence="2" id="KW-0812">Transmembrane</keyword>
<keyword evidence="2" id="KW-0472">Membrane</keyword>
<feature type="compositionally biased region" description="Polar residues" evidence="1">
    <location>
        <begin position="38"/>
        <end position="52"/>
    </location>
</feature>
<protein>
    <recommendedName>
        <fullName evidence="5">Sortase</fullName>
    </recommendedName>
</protein>
<feature type="region of interest" description="Disordered" evidence="1">
    <location>
        <begin position="38"/>
        <end position="59"/>
    </location>
</feature>
<keyword evidence="2" id="KW-1133">Transmembrane helix</keyword>
<sequence>MRTTARLLTGVAFAAASIGLFGPGAYAGERDALEVFPSSASPGESVTVSTTACGKGGHGVGEARELGVREFQLTPATHKEVATGSFSVPHKADSGTYKISVTCDNGKKASGDLVVHHRDQPDHPTQPTHRPTHHGMWPSGHVPTGVGGSVGPDYAQMAAGGAVLAGVAVAGALMLRRRANGTRNH</sequence>
<comment type="caution">
    <text evidence="3">The sequence shown here is derived from an EMBL/GenBank/DDBJ whole genome shotgun (WGS) entry which is preliminary data.</text>
</comment>
<accession>A0ABT6HYD1</accession>
<evidence type="ECO:0000313" key="4">
    <source>
        <dbReference type="Proteomes" id="UP001223144"/>
    </source>
</evidence>
<evidence type="ECO:0000256" key="1">
    <source>
        <dbReference type="SAM" id="MobiDB-lite"/>
    </source>
</evidence>
<dbReference type="Proteomes" id="UP001223144">
    <property type="component" value="Unassembled WGS sequence"/>
</dbReference>
<gene>
    <name evidence="3" type="ORF">QCN29_33640</name>
</gene>
<reference evidence="3 4" key="1">
    <citation type="submission" date="2023-04" db="EMBL/GenBank/DDBJ databases">
        <title>Streptomyces chengmaiensis sp. nov. isolated from the stem of mangrove plant in Hainan.</title>
        <authorList>
            <person name="Huang X."/>
            <person name="Zhou S."/>
            <person name="Chu X."/>
            <person name="Xie Y."/>
            <person name="Lin Y."/>
        </authorList>
    </citation>
    <scope>NUCLEOTIDE SEQUENCE [LARGE SCALE GENOMIC DNA]</scope>
    <source>
        <strain evidence="3 4">HNM0663</strain>
    </source>
</reference>
<proteinExistence type="predicted"/>
<name>A0ABT6HYD1_9ACTN</name>
<evidence type="ECO:0008006" key="5">
    <source>
        <dbReference type="Google" id="ProtNLM"/>
    </source>
</evidence>
<dbReference type="EMBL" id="JARWBG010000075">
    <property type="protein sequence ID" value="MDH2393620.1"/>
    <property type="molecule type" value="Genomic_DNA"/>
</dbReference>
<organism evidence="3 4">
    <name type="scientific">Streptomyces chengmaiensis</name>
    <dbReference type="NCBI Taxonomy" id="3040919"/>
    <lineage>
        <taxon>Bacteria</taxon>
        <taxon>Bacillati</taxon>
        <taxon>Actinomycetota</taxon>
        <taxon>Actinomycetes</taxon>
        <taxon>Kitasatosporales</taxon>
        <taxon>Streptomycetaceae</taxon>
        <taxon>Streptomyces</taxon>
    </lineage>
</organism>
<feature type="transmembrane region" description="Helical" evidence="2">
    <location>
        <begin position="154"/>
        <end position="175"/>
    </location>
</feature>